<protein>
    <recommendedName>
        <fullName evidence="4">DUF922 domain-containing protein</fullName>
    </recommendedName>
</protein>
<gene>
    <name evidence="2" type="ORF">GCM10022271_18520</name>
</gene>
<feature type="signal peptide" evidence="1">
    <location>
        <begin position="1"/>
        <end position="18"/>
    </location>
</feature>
<organism evidence="2 3">
    <name type="scientific">Corallibacter vietnamensis</name>
    <dbReference type="NCBI Taxonomy" id="904130"/>
    <lineage>
        <taxon>Bacteria</taxon>
        <taxon>Pseudomonadati</taxon>
        <taxon>Bacteroidota</taxon>
        <taxon>Flavobacteriia</taxon>
        <taxon>Flavobacteriales</taxon>
        <taxon>Flavobacteriaceae</taxon>
        <taxon>Corallibacter</taxon>
    </lineage>
</organism>
<evidence type="ECO:0000313" key="3">
    <source>
        <dbReference type="Proteomes" id="UP001501456"/>
    </source>
</evidence>
<dbReference type="Pfam" id="PF06037">
    <property type="entry name" value="DUF922"/>
    <property type="match status" value="1"/>
</dbReference>
<evidence type="ECO:0008006" key="4">
    <source>
        <dbReference type="Google" id="ProtNLM"/>
    </source>
</evidence>
<accession>A0ABP7H9E5</accession>
<proteinExistence type="predicted"/>
<feature type="chain" id="PRO_5045870352" description="DUF922 domain-containing protein" evidence="1">
    <location>
        <begin position="19"/>
        <end position="179"/>
    </location>
</feature>
<evidence type="ECO:0000256" key="1">
    <source>
        <dbReference type="SAM" id="SignalP"/>
    </source>
</evidence>
<dbReference type="Proteomes" id="UP001501456">
    <property type="component" value="Unassembled WGS sequence"/>
</dbReference>
<keyword evidence="1" id="KW-0732">Signal</keyword>
<comment type="caution">
    <text evidence="2">The sequence shown here is derived from an EMBL/GenBank/DDBJ whole genome shotgun (WGS) entry which is preliminary data.</text>
</comment>
<keyword evidence="3" id="KW-1185">Reference proteome</keyword>
<dbReference type="InterPro" id="IPR010321">
    <property type="entry name" value="DUF922"/>
</dbReference>
<dbReference type="EMBL" id="BAABBI010000002">
    <property type="protein sequence ID" value="GAA3786209.1"/>
    <property type="molecule type" value="Genomic_DNA"/>
</dbReference>
<name>A0ABP7H9E5_9FLAO</name>
<dbReference type="RefSeq" id="WP_344729761.1">
    <property type="nucleotide sequence ID" value="NZ_BAABBI010000002.1"/>
</dbReference>
<reference evidence="3" key="1">
    <citation type="journal article" date="2019" name="Int. J. Syst. Evol. Microbiol.">
        <title>The Global Catalogue of Microorganisms (GCM) 10K type strain sequencing project: providing services to taxonomists for standard genome sequencing and annotation.</title>
        <authorList>
            <consortium name="The Broad Institute Genomics Platform"/>
            <consortium name="The Broad Institute Genome Sequencing Center for Infectious Disease"/>
            <person name="Wu L."/>
            <person name="Ma J."/>
        </authorList>
    </citation>
    <scope>NUCLEOTIDE SEQUENCE [LARGE SCALE GENOMIC DNA]</scope>
    <source>
        <strain evidence="3">JCM 17525</strain>
    </source>
</reference>
<sequence>MKKILFYTICLIISGLQAQDVTIPWSSSYKLSWNDFKGPIDENSEAVATTASGITFGYSLKMKGQSVEGFTTTVKTYFYPEKSWYKPNQVDENVLAHEQFHFNITELFARKFRKKIAELKVSNTIKESLNTLHKRINKDLAAMQKRYDAETNYSINKALQNKWQLFIAEELNRLKPYSH</sequence>
<evidence type="ECO:0000313" key="2">
    <source>
        <dbReference type="EMBL" id="GAA3786209.1"/>
    </source>
</evidence>